<accession>A0A2P2NPR9</accession>
<proteinExistence type="predicted"/>
<name>A0A2P2NPR9_RHIMU</name>
<organism evidence="1">
    <name type="scientific">Rhizophora mucronata</name>
    <name type="common">Asiatic mangrove</name>
    <dbReference type="NCBI Taxonomy" id="61149"/>
    <lineage>
        <taxon>Eukaryota</taxon>
        <taxon>Viridiplantae</taxon>
        <taxon>Streptophyta</taxon>
        <taxon>Embryophyta</taxon>
        <taxon>Tracheophyta</taxon>
        <taxon>Spermatophyta</taxon>
        <taxon>Magnoliopsida</taxon>
        <taxon>eudicotyledons</taxon>
        <taxon>Gunneridae</taxon>
        <taxon>Pentapetalae</taxon>
        <taxon>rosids</taxon>
        <taxon>fabids</taxon>
        <taxon>Malpighiales</taxon>
        <taxon>Rhizophoraceae</taxon>
        <taxon>Rhizophora</taxon>
    </lineage>
</organism>
<evidence type="ECO:0000313" key="1">
    <source>
        <dbReference type="EMBL" id="MBX44497.1"/>
    </source>
</evidence>
<sequence length="21" mass="2397">MNGFLTLCLLEVLAIIFLLPY</sequence>
<dbReference type="EMBL" id="GGEC01064013">
    <property type="protein sequence ID" value="MBX44497.1"/>
    <property type="molecule type" value="Transcribed_RNA"/>
</dbReference>
<dbReference type="AlphaFoldDB" id="A0A2P2NPR9"/>
<reference evidence="1" key="1">
    <citation type="submission" date="2018-02" db="EMBL/GenBank/DDBJ databases">
        <title>Rhizophora mucronata_Transcriptome.</title>
        <authorList>
            <person name="Meera S.P."/>
            <person name="Sreeshan A."/>
            <person name="Augustine A."/>
        </authorList>
    </citation>
    <scope>NUCLEOTIDE SEQUENCE</scope>
    <source>
        <tissue evidence="1">Leaf</tissue>
    </source>
</reference>
<protein>
    <submittedName>
        <fullName evidence="1">Uncharacterized protein</fullName>
    </submittedName>
</protein>